<evidence type="ECO:0000256" key="6">
    <source>
        <dbReference type="SAM" id="MobiDB-lite"/>
    </source>
</evidence>
<dbReference type="InterPro" id="IPR002467">
    <property type="entry name" value="Pept_M24A_MAP1"/>
</dbReference>
<sequence length="318" mass="32190">MAAAVLERLDREILPGVSTARLDAVARAFIEGELGATAAPLHYGGLTGGLLRGYAAGEALCAVAHASAHMVSRAVWGGKPLPVPPLCGFPASVCISINDVIAHGIPSEAAVLREGDLVNVDVTVRAASGAHGDTSKCWVVGAPPLDAPPSAGAGDAPAPDGLRRRRKLALVAREALWVGISAVRPGVTLGEVGAAIGQHIADAGYSSVIAFVGHGIGSRFHEAPAVRHAAGGPSAGVVLLSGMALTLEPMVNEGSPAVRIDADGWTARTLDGRDSAQWEHTIAVSADGAEVLTLRPGEVPPLISSRQRPRGGGPGVLT</sequence>
<feature type="binding site" evidence="5">
    <location>
        <position position="121"/>
    </location>
    <ligand>
        <name>a divalent metal cation</name>
        <dbReference type="ChEBI" id="CHEBI:60240"/>
        <label>1</label>
    </ligand>
</feature>
<feature type="binding site" evidence="5">
    <location>
        <position position="214"/>
    </location>
    <ligand>
        <name>a divalent metal cation</name>
        <dbReference type="ChEBI" id="CHEBI:60240"/>
        <label>2</label>
        <note>catalytic</note>
    </ligand>
</feature>
<dbReference type="PRINTS" id="PR00599">
    <property type="entry name" value="MAPEPTIDASE"/>
</dbReference>
<evidence type="ECO:0000256" key="3">
    <source>
        <dbReference type="ARBA" id="ARBA00022723"/>
    </source>
</evidence>
<accession>A0A8J5XNI0</accession>
<feature type="binding site" evidence="5">
    <location>
        <position position="279"/>
    </location>
    <ligand>
        <name>a divalent metal cation</name>
        <dbReference type="ChEBI" id="CHEBI:60240"/>
        <label>1</label>
    </ligand>
</feature>
<dbReference type="HAMAP" id="MF_01974">
    <property type="entry name" value="MetAP_1"/>
    <property type="match status" value="1"/>
</dbReference>
<evidence type="ECO:0000256" key="2">
    <source>
        <dbReference type="ARBA" id="ARBA00022670"/>
    </source>
</evidence>
<gene>
    <name evidence="8" type="ORF">KFE25_013516</name>
</gene>
<dbReference type="Pfam" id="PF00557">
    <property type="entry name" value="Peptidase_M24"/>
    <property type="match status" value="1"/>
</dbReference>
<keyword evidence="3 5" id="KW-0479">Metal-binding</keyword>
<feature type="binding site" evidence="5">
    <location>
        <position position="279"/>
    </location>
    <ligand>
        <name>a divalent metal cation</name>
        <dbReference type="ChEBI" id="CHEBI:60240"/>
        <label>2</label>
        <note>catalytic</note>
    </ligand>
</feature>
<evidence type="ECO:0000256" key="4">
    <source>
        <dbReference type="ARBA" id="ARBA00022801"/>
    </source>
</evidence>
<keyword evidence="4 5" id="KW-0378">Hydrolase</keyword>
<dbReference type="GO" id="GO:0046872">
    <property type="term" value="F:metal ion binding"/>
    <property type="evidence" value="ECO:0007669"/>
    <property type="project" value="UniProtKB-UniRule"/>
</dbReference>
<evidence type="ECO:0000313" key="9">
    <source>
        <dbReference type="Proteomes" id="UP000751190"/>
    </source>
</evidence>
<feature type="binding site" evidence="5">
    <location>
        <position position="221"/>
    </location>
    <ligand>
        <name>substrate</name>
    </ligand>
</feature>
<dbReference type="EMBL" id="JAGTXO010000004">
    <property type="protein sequence ID" value="KAG8468433.1"/>
    <property type="molecule type" value="Genomic_DNA"/>
</dbReference>
<dbReference type="PANTHER" id="PTHR43330">
    <property type="entry name" value="METHIONINE AMINOPEPTIDASE"/>
    <property type="match status" value="1"/>
</dbReference>
<feature type="binding site" evidence="5">
    <location>
        <position position="248"/>
    </location>
    <ligand>
        <name>a divalent metal cation</name>
        <dbReference type="ChEBI" id="CHEBI:60240"/>
        <label>2</label>
        <note>catalytic</note>
    </ligand>
</feature>
<feature type="region of interest" description="Disordered" evidence="6">
    <location>
        <begin position="297"/>
        <end position="318"/>
    </location>
</feature>
<dbReference type="OrthoDB" id="10264748at2759"/>
<protein>
    <recommendedName>
        <fullName evidence="7">Peptidase M24 domain-containing protein</fullName>
    </recommendedName>
</protein>
<name>A0A8J5XNI0_DIALT</name>
<proteinExistence type="inferred from homology"/>
<evidence type="ECO:0000256" key="1">
    <source>
        <dbReference type="ARBA" id="ARBA00022438"/>
    </source>
</evidence>
<comment type="caution">
    <text evidence="8">The sequence shown here is derived from an EMBL/GenBank/DDBJ whole genome shotgun (WGS) entry which is preliminary data.</text>
</comment>
<keyword evidence="1 5" id="KW-0031">Aminopeptidase</keyword>
<keyword evidence="9" id="KW-1185">Reference proteome</keyword>
<evidence type="ECO:0000259" key="7">
    <source>
        <dbReference type="Pfam" id="PF00557"/>
    </source>
</evidence>
<keyword evidence="2 5" id="KW-0645">Protease</keyword>
<dbReference type="GO" id="GO:0006508">
    <property type="term" value="P:proteolysis"/>
    <property type="evidence" value="ECO:0007669"/>
    <property type="project" value="UniProtKB-KW"/>
</dbReference>
<evidence type="ECO:0000313" key="8">
    <source>
        <dbReference type="EMBL" id="KAG8468433.1"/>
    </source>
</evidence>
<feature type="binding site" evidence="5">
    <location>
        <position position="133"/>
    </location>
    <ligand>
        <name>a divalent metal cation</name>
        <dbReference type="ChEBI" id="CHEBI:60240"/>
        <label>1</label>
    </ligand>
</feature>
<comment type="catalytic activity">
    <reaction evidence="5">
        <text>Release of N-terminal amino acids, preferentially methionine, from peptides and arylamides.</text>
        <dbReference type="EC" id="3.4.11.18"/>
    </reaction>
</comment>
<comment type="cofactor">
    <cofactor evidence="5">
        <name>Co(2+)</name>
        <dbReference type="ChEBI" id="CHEBI:48828"/>
    </cofactor>
    <cofactor evidence="5">
        <name>Zn(2+)</name>
        <dbReference type="ChEBI" id="CHEBI:29105"/>
    </cofactor>
    <cofactor evidence="5">
        <name>Mn(2+)</name>
        <dbReference type="ChEBI" id="CHEBI:29035"/>
    </cofactor>
    <cofactor evidence="5">
        <name>Fe(2+)</name>
        <dbReference type="ChEBI" id="CHEBI:29033"/>
    </cofactor>
    <text evidence="5">Binds 2 divalent metal cations per subunit. Has a high-affinity and a low affinity metal-binding site. The true nature of the physiological cofactor is under debate. The enzyme is active with cobalt, zinc, manganese or divalent iron ions. Most likely, methionine aminopeptidases function as mononuclear Fe(2+)-metalloproteases under physiological conditions, and the catalytically relevant metal-binding site has been assigned to the histidine-containing high-affinity site.</text>
</comment>
<dbReference type="PANTHER" id="PTHR43330:SF27">
    <property type="entry name" value="METHIONINE AMINOPEPTIDASE"/>
    <property type="match status" value="1"/>
</dbReference>
<dbReference type="GO" id="GO:0005829">
    <property type="term" value="C:cytosol"/>
    <property type="evidence" value="ECO:0007669"/>
    <property type="project" value="TreeGrafter"/>
</dbReference>
<feature type="binding site" evidence="5">
    <location>
        <position position="103"/>
    </location>
    <ligand>
        <name>substrate</name>
    </ligand>
</feature>
<dbReference type="InterPro" id="IPR001714">
    <property type="entry name" value="Pept_M24_MAP"/>
</dbReference>
<feature type="binding site" evidence="5">
    <location>
        <position position="133"/>
    </location>
    <ligand>
        <name>a divalent metal cation</name>
        <dbReference type="ChEBI" id="CHEBI:60240"/>
        <label>2</label>
        <note>catalytic</note>
    </ligand>
</feature>
<comment type="similarity">
    <text evidence="5">Belongs to the peptidase M24A family. Methionine aminopeptidase type 1 subfamily.</text>
</comment>
<organism evidence="8 9">
    <name type="scientific">Diacronema lutheri</name>
    <name type="common">Unicellular marine alga</name>
    <name type="synonym">Monochrysis lutheri</name>
    <dbReference type="NCBI Taxonomy" id="2081491"/>
    <lineage>
        <taxon>Eukaryota</taxon>
        <taxon>Haptista</taxon>
        <taxon>Haptophyta</taxon>
        <taxon>Pavlovophyceae</taxon>
        <taxon>Pavlovales</taxon>
        <taxon>Pavlovaceae</taxon>
        <taxon>Diacronema</taxon>
    </lineage>
</organism>
<dbReference type="AlphaFoldDB" id="A0A8J5XNI0"/>
<dbReference type="InterPro" id="IPR000994">
    <property type="entry name" value="Pept_M24"/>
</dbReference>
<dbReference type="GO" id="GO:0070006">
    <property type="term" value="F:metalloaminopeptidase activity"/>
    <property type="evidence" value="ECO:0007669"/>
    <property type="project" value="UniProtKB-UniRule"/>
</dbReference>
<dbReference type="InterPro" id="IPR036005">
    <property type="entry name" value="Creatinase/aminopeptidase-like"/>
</dbReference>
<dbReference type="Gene3D" id="3.90.230.10">
    <property type="entry name" value="Creatinase/methionine aminopeptidase superfamily"/>
    <property type="match status" value="1"/>
</dbReference>
<evidence type="ECO:0000256" key="5">
    <source>
        <dbReference type="HAMAP-Rule" id="MF_03174"/>
    </source>
</evidence>
<dbReference type="SUPFAM" id="SSF55920">
    <property type="entry name" value="Creatinase/aminopeptidase"/>
    <property type="match status" value="1"/>
</dbReference>
<feature type="domain" description="Peptidase M24" evidence="7">
    <location>
        <begin position="88"/>
        <end position="285"/>
    </location>
</feature>
<dbReference type="Proteomes" id="UP000751190">
    <property type="component" value="Unassembled WGS sequence"/>
</dbReference>
<reference evidence="8" key="1">
    <citation type="submission" date="2021-05" db="EMBL/GenBank/DDBJ databases">
        <title>The genome of the haptophyte Pavlova lutheri (Diacronema luteri, Pavlovales) - a model for lipid biosynthesis in eukaryotic algae.</title>
        <authorList>
            <person name="Hulatt C.J."/>
            <person name="Posewitz M.C."/>
        </authorList>
    </citation>
    <scope>NUCLEOTIDE SEQUENCE</scope>
    <source>
        <strain evidence="8">NIVA-4/92</strain>
    </source>
</reference>
<dbReference type="GO" id="GO:0004239">
    <property type="term" value="F:initiator methionyl aminopeptidase activity"/>
    <property type="evidence" value="ECO:0007669"/>
    <property type="project" value="UniProtKB-UniRule"/>
</dbReference>